<evidence type="ECO:0000313" key="16">
    <source>
        <dbReference type="EMBL" id="MFC5908838.1"/>
    </source>
</evidence>
<feature type="active site" description="For autocatalytic cleavage activity" evidence="12">
    <location>
        <position position="153"/>
    </location>
</feature>
<keyword evidence="6 12" id="KW-0068">Autocatalytic cleavage</keyword>
<dbReference type="Proteomes" id="UP001596174">
    <property type="component" value="Unassembled WGS sequence"/>
</dbReference>
<evidence type="ECO:0000259" key="14">
    <source>
        <dbReference type="Pfam" id="PF00717"/>
    </source>
</evidence>
<evidence type="ECO:0000256" key="2">
    <source>
        <dbReference type="ARBA" id="ARBA00022491"/>
    </source>
</evidence>
<dbReference type="PANTHER" id="PTHR33516:SF2">
    <property type="entry name" value="LEXA REPRESSOR-RELATED"/>
    <property type="match status" value="1"/>
</dbReference>
<dbReference type="NCBIfam" id="TIGR00498">
    <property type="entry name" value="lexA"/>
    <property type="match status" value="1"/>
</dbReference>
<dbReference type="Gene3D" id="1.10.10.10">
    <property type="entry name" value="Winged helix-like DNA-binding domain superfamily/Winged helix DNA-binding domain"/>
    <property type="match status" value="1"/>
</dbReference>
<keyword evidence="9 12" id="KW-0804">Transcription</keyword>
<protein>
    <recommendedName>
        <fullName evidence="12">LexA repressor</fullName>
        <ecNumber evidence="12">3.4.21.88</ecNumber>
    </recommendedName>
</protein>
<sequence length="230" mass="24354">MTQQTPKHPGRPAGARVNARGLTERQEAVLAAVASFVRAHGYPPSMRDIGAAVGLTSTSSVSHQVNRLERLGFLAKDPNRPRSYALVAQEPAASPAGDRDPGPAVTAPLLGQIAAGAPITAEQDVEDVFTLPPQLVGAHDPEELFVLKVRGDSMAGPGRILDGDLVVVRHQQAADEGDVIAALLEDEATVKRLKRKDGRVWLMPDNPAYDPIPGDHATVLGRVVAVMRGL</sequence>
<dbReference type="InterPro" id="IPR006197">
    <property type="entry name" value="Peptidase_S24_LexA"/>
</dbReference>
<comment type="subunit">
    <text evidence="12">Homodimer.</text>
</comment>
<evidence type="ECO:0000256" key="10">
    <source>
        <dbReference type="ARBA" id="ARBA00023204"/>
    </source>
</evidence>
<feature type="DNA-binding region" description="H-T-H motif" evidence="12">
    <location>
        <begin position="46"/>
        <end position="66"/>
    </location>
</feature>
<dbReference type="SUPFAM" id="SSF46785">
    <property type="entry name" value="Winged helix' DNA-binding domain"/>
    <property type="match status" value="1"/>
</dbReference>
<dbReference type="HAMAP" id="MF_00015">
    <property type="entry name" value="LexA"/>
    <property type="match status" value="1"/>
</dbReference>
<comment type="caution">
    <text evidence="16">The sequence shown here is derived from an EMBL/GenBank/DDBJ whole genome shotgun (WGS) entry which is preliminary data.</text>
</comment>
<feature type="active site" description="For autocatalytic cleavage activity" evidence="12">
    <location>
        <position position="191"/>
    </location>
</feature>
<keyword evidence="4 12" id="KW-0227">DNA damage</keyword>
<dbReference type="InterPro" id="IPR050077">
    <property type="entry name" value="LexA_repressor"/>
</dbReference>
<evidence type="ECO:0000256" key="9">
    <source>
        <dbReference type="ARBA" id="ARBA00023163"/>
    </source>
</evidence>
<dbReference type="SUPFAM" id="SSF51306">
    <property type="entry name" value="LexA/Signal peptidase"/>
    <property type="match status" value="1"/>
</dbReference>
<keyword evidence="10 12" id="KW-0234">DNA repair</keyword>
<comment type="function">
    <text evidence="12">Represses a number of genes involved in the response to DNA damage (SOS response), including recA and lexA. In the presence of single-stranded DNA, RecA interacts with LexA causing an autocatalytic cleavage which disrupts the DNA-binding part of LexA, leading to derepression of the SOS regulon and eventually DNA repair.</text>
</comment>
<evidence type="ECO:0000256" key="7">
    <source>
        <dbReference type="ARBA" id="ARBA00023015"/>
    </source>
</evidence>
<dbReference type="EMBL" id="JBHSQJ010000066">
    <property type="protein sequence ID" value="MFC5908838.1"/>
    <property type="molecule type" value="Genomic_DNA"/>
</dbReference>
<evidence type="ECO:0000313" key="17">
    <source>
        <dbReference type="Proteomes" id="UP001596174"/>
    </source>
</evidence>
<dbReference type="EC" id="3.4.21.88" evidence="12"/>
<keyword evidence="7 12" id="KW-0805">Transcription regulation</keyword>
<dbReference type="Pfam" id="PF00717">
    <property type="entry name" value="Peptidase_S24"/>
    <property type="match status" value="1"/>
</dbReference>
<dbReference type="RefSeq" id="WP_380584093.1">
    <property type="nucleotide sequence ID" value="NZ_JBHSQJ010000066.1"/>
</dbReference>
<keyword evidence="8 12" id="KW-0238">DNA-binding</keyword>
<dbReference type="PANTHER" id="PTHR33516">
    <property type="entry name" value="LEXA REPRESSOR"/>
    <property type="match status" value="1"/>
</dbReference>
<dbReference type="Pfam" id="PF01726">
    <property type="entry name" value="LexA_DNA_bind"/>
    <property type="match status" value="1"/>
</dbReference>
<dbReference type="GO" id="GO:0004252">
    <property type="term" value="F:serine-type endopeptidase activity"/>
    <property type="evidence" value="ECO:0007669"/>
    <property type="project" value="UniProtKB-EC"/>
</dbReference>
<feature type="domain" description="LexA repressor DNA-binding" evidence="15">
    <location>
        <begin position="20"/>
        <end position="82"/>
    </location>
</feature>
<proteinExistence type="inferred from homology"/>
<dbReference type="InterPro" id="IPR039418">
    <property type="entry name" value="LexA-like"/>
</dbReference>
<keyword evidence="5 12" id="KW-0378">Hydrolase</keyword>
<evidence type="ECO:0000256" key="6">
    <source>
        <dbReference type="ARBA" id="ARBA00022813"/>
    </source>
</evidence>
<evidence type="ECO:0000259" key="15">
    <source>
        <dbReference type="Pfam" id="PF01726"/>
    </source>
</evidence>
<gene>
    <name evidence="12 16" type="primary">lexA</name>
    <name evidence="16" type="ORF">ACFP3V_16640</name>
</gene>
<evidence type="ECO:0000256" key="4">
    <source>
        <dbReference type="ARBA" id="ARBA00022763"/>
    </source>
</evidence>
<feature type="domain" description="Peptidase S24/S26A/S26B/S26C" evidence="14">
    <location>
        <begin position="108"/>
        <end position="224"/>
    </location>
</feature>
<organism evidence="16 17">
    <name type="scientific">Streptacidiphilus monticola</name>
    <dbReference type="NCBI Taxonomy" id="2161674"/>
    <lineage>
        <taxon>Bacteria</taxon>
        <taxon>Bacillati</taxon>
        <taxon>Actinomycetota</taxon>
        <taxon>Actinomycetes</taxon>
        <taxon>Kitasatosporales</taxon>
        <taxon>Streptomycetaceae</taxon>
        <taxon>Streptacidiphilus</taxon>
    </lineage>
</organism>
<dbReference type="InterPro" id="IPR015927">
    <property type="entry name" value="Peptidase_S24_S26A/B/C"/>
</dbReference>
<keyword evidence="3 12" id="KW-0235">DNA replication</keyword>
<dbReference type="PRINTS" id="PR00726">
    <property type="entry name" value="LEXASERPTASE"/>
</dbReference>
<dbReference type="InterPro" id="IPR006199">
    <property type="entry name" value="LexA_DNA-bd_dom"/>
</dbReference>
<dbReference type="InterPro" id="IPR036286">
    <property type="entry name" value="LexA/Signal_pep-like_sf"/>
</dbReference>
<keyword evidence="2 12" id="KW-0678">Repressor</keyword>
<evidence type="ECO:0000256" key="8">
    <source>
        <dbReference type="ARBA" id="ARBA00023125"/>
    </source>
</evidence>
<dbReference type="InterPro" id="IPR036390">
    <property type="entry name" value="WH_DNA-bd_sf"/>
</dbReference>
<comment type="catalytic activity">
    <reaction evidence="12">
        <text>Hydrolysis of Ala-|-Gly bond in repressor LexA.</text>
        <dbReference type="EC" id="3.4.21.88"/>
    </reaction>
</comment>
<keyword evidence="17" id="KW-1185">Reference proteome</keyword>
<reference evidence="17" key="1">
    <citation type="journal article" date="2019" name="Int. J. Syst. Evol. Microbiol.">
        <title>The Global Catalogue of Microorganisms (GCM) 10K type strain sequencing project: providing services to taxonomists for standard genome sequencing and annotation.</title>
        <authorList>
            <consortium name="The Broad Institute Genomics Platform"/>
            <consortium name="The Broad Institute Genome Sequencing Center for Infectious Disease"/>
            <person name="Wu L."/>
            <person name="Ma J."/>
        </authorList>
    </citation>
    <scope>NUCLEOTIDE SEQUENCE [LARGE SCALE GENOMIC DNA]</scope>
    <source>
        <strain evidence="17">JCM 4816</strain>
    </source>
</reference>
<evidence type="ECO:0000256" key="11">
    <source>
        <dbReference type="ARBA" id="ARBA00023236"/>
    </source>
</evidence>
<accession>A0ABW1G3I8</accession>
<feature type="site" description="Cleavage; by autolysis" evidence="12">
    <location>
        <begin position="115"/>
        <end position="116"/>
    </location>
</feature>
<dbReference type="InterPro" id="IPR036388">
    <property type="entry name" value="WH-like_DNA-bd_sf"/>
</dbReference>
<dbReference type="InterPro" id="IPR006200">
    <property type="entry name" value="LexA"/>
</dbReference>
<evidence type="ECO:0000256" key="12">
    <source>
        <dbReference type="HAMAP-Rule" id="MF_00015"/>
    </source>
</evidence>
<evidence type="ECO:0000256" key="5">
    <source>
        <dbReference type="ARBA" id="ARBA00022801"/>
    </source>
</evidence>
<evidence type="ECO:0000256" key="13">
    <source>
        <dbReference type="RuleBase" id="RU003991"/>
    </source>
</evidence>
<evidence type="ECO:0000256" key="1">
    <source>
        <dbReference type="ARBA" id="ARBA00007484"/>
    </source>
</evidence>
<dbReference type="CDD" id="cd06529">
    <property type="entry name" value="S24_LexA-like"/>
    <property type="match status" value="1"/>
</dbReference>
<comment type="similarity">
    <text evidence="1 12 13">Belongs to the peptidase S24 family.</text>
</comment>
<keyword evidence="11 12" id="KW-0742">SOS response</keyword>
<evidence type="ECO:0000256" key="3">
    <source>
        <dbReference type="ARBA" id="ARBA00022705"/>
    </source>
</evidence>
<name>A0ABW1G3I8_9ACTN</name>
<dbReference type="Gene3D" id="2.10.109.10">
    <property type="entry name" value="Umud Fragment, subunit A"/>
    <property type="match status" value="1"/>
</dbReference>